<dbReference type="Proteomes" id="UP000199691">
    <property type="component" value="Unassembled WGS sequence"/>
</dbReference>
<evidence type="ECO:0000313" key="4">
    <source>
        <dbReference type="EMBL" id="SDP43527.1"/>
    </source>
</evidence>
<dbReference type="InterPro" id="IPR025161">
    <property type="entry name" value="IS402-like_dom"/>
</dbReference>
<dbReference type="Pfam" id="PF13340">
    <property type="entry name" value="DUF4096"/>
    <property type="match status" value="1"/>
</dbReference>
<dbReference type="PANTHER" id="PTHR30007:SF1">
    <property type="entry name" value="BLR1914 PROTEIN"/>
    <property type="match status" value="1"/>
</dbReference>
<evidence type="ECO:0000256" key="2">
    <source>
        <dbReference type="SAM" id="Phobius"/>
    </source>
</evidence>
<dbReference type="EMBL" id="FNIX01000008">
    <property type="protein sequence ID" value="SDP43527.1"/>
    <property type="molecule type" value="Genomic_DNA"/>
</dbReference>
<gene>
    <name evidence="4" type="ORF">SAMN05421507_108185</name>
</gene>
<evidence type="ECO:0000313" key="5">
    <source>
        <dbReference type="Proteomes" id="UP000199691"/>
    </source>
</evidence>
<dbReference type="AlphaFoldDB" id="A0A1H0SP78"/>
<name>A0A1H0SP78_9PSEU</name>
<keyword evidence="2" id="KW-0472">Membrane</keyword>
<dbReference type="PANTHER" id="PTHR30007">
    <property type="entry name" value="PHP DOMAIN PROTEIN"/>
    <property type="match status" value="1"/>
</dbReference>
<feature type="transmembrane region" description="Helical" evidence="2">
    <location>
        <begin position="43"/>
        <end position="60"/>
    </location>
</feature>
<dbReference type="STRING" id="641025.SAMN05421507_108185"/>
<reference evidence="5" key="1">
    <citation type="submission" date="2016-10" db="EMBL/GenBank/DDBJ databases">
        <authorList>
            <person name="Varghese N."/>
            <person name="Submissions S."/>
        </authorList>
    </citation>
    <scope>NUCLEOTIDE SEQUENCE [LARGE SCALE GENOMIC DNA]</scope>
    <source>
        <strain evidence="5">CGMCC 4.6609</strain>
    </source>
</reference>
<protein>
    <submittedName>
        <fullName evidence="4">Transposase</fullName>
    </submittedName>
</protein>
<accession>A0A1H0SP78</accession>
<keyword evidence="5" id="KW-1185">Reference proteome</keyword>
<organism evidence="4 5">
    <name type="scientific">Lentzea jiangxiensis</name>
    <dbReference type="NCBI Taxonomy" id="641025"/>
    <lineage>
        <taxon>Bacteria</taxon>
        <taxon>Bacillati</taxon>
        <taxon>Actinomycetota</taxon>
        <taxon>Actinomycetes</taxon>
        <taxon>Pseudonocardiales</taxon>
        <taxon>Pseudonocardiaceae</taxon>
        <taxon>Lentzea</taxon>
    </lineage>
</organism>
<evidence type="ECO:0000259" key="3">
    <source>
        <dbReference type="Pfam" id="PF13340"/>
    </source>
</evidence>
<proteinExistence type="predicted"/>
<keyword evidence="2" id="KW-0812">Transmembrane</keyword>
<feature type="region of interest" description="Disordered" evidence="1">
    <location>
        <begin position="105"/>
        <end position="131"/>
    </location>
</feature>
<keyword evidence="2" id="KW-1133">Transmembrane helix</keyword>
<evidence type="ECO:0000256" key="1">
    <source>
        <dbReference type="SAM" id="MobiDB-lite"/>
    </source>
</evidence>
<feature type="compositionally biased region" description="Basic residues" evidence="1">
    <location>
        <begin position="112"/>
        <end position="121"/>
    </location>
</feature>
<sequence>MRKGEQLPWIVSDELWARIEPLLPVVPRRADHPGRKRLDDRKVLCGILFVLHIGIPWEFLPQKLGFSFGMTAWRRLRDWHQAGVAAAAREPALRAQRRGRAGLVAGRDRRLAHPRPQRRPKTGASPVDRARTGAKHHLITEGHGIPLAVSLTGGNCNDVTQLCR</sequence>
<feature type="domain" description="Insertion element IS402-like" evidence="3">
    <location>
        <begin position="11"/>
        <end position="86"/>
    </location>
</feature>